<dbReference type="InterPro" id="IPR036638">
    <property type="entry name" value="HLH_DNA-bd_sf"/>
</dbReference>
<dbReference type="InterPro" id="IPR037208">
    <property type="entry name" value="Spo0E-like_sf"/>
</dbReference>
<dbReference type="GO" id="GO:0043937">
    <property type="term" value="P:regulation of sporulation"/>
    <property type="evidence" value="ECO:0007669"/>
    <property type="project" value="InterPro"/>
</dbReference>
<name>A0A6M0QET5_9BACI</name>
<dbReference type="InterPro" id="IPR018540">
    <property type="entry name" value="Spo0E-like"/>
</dbReference>
<reference evidence="1 2" key="1">
    <citation type="submission" date="2020-02" db="EMBL/GenBank/DDBJ databases">
        <title>Bacillus aquiflavi sp. nov., isolated from yellow water of strong flavor Chinese baijiu in Yibin region of China.</title>
        <authorList>
            <person name="Xie J."/>
        </authorList>
    </citation>
    <scope>NUCLEOTIDE SEQUENCE [LARGE SCALE GENOMIC DNA]</scope>
    <source>
        <strain evidence="1 2">SA4</strain>
    </source>
</reference>
<organism evidence="1 2">
    <name type="scientific">Bacillus mesophilus</name>
    <dbReference type="NCBI Taxonomy" id="1808955"/>
    <lineage>
        <taxon>Bacteria</taxon>
        <taxon>Bacillati</taxon>
        <taxon>Bacillota</taxon>
        <taxon>Bacilli</taxon>
        <taxon>Bacillales</taxon>
        <taxon>Bacillaceae</taxon>
        <taxon>Bacillus</taxon>
    </lineage>
</organism>
<gene>
    <name evidence="1" type="ORF">G4D63_19190</name>
</gene>
<comment type="caution">
    <text evidence="1">The sequence shown here is derived from an EMBL/GenBank/DDBJ whole genome shotgun (WGS) entry which is preliminary data.</text>
</comment>
<dbReference type="GO" id="GO:0046983">
    <property type="term" value="F:protein dimerization activity"/>
    <property type="evidence" value="ECO:0007669"/>
    <property type="project" value="InterPro"/>
</dbReference>
<dbReference type="Pfam" id="PF09388">
    <property type="entry name" value="SpoOE-like"/>
    <property type="match status" value="1"/>
</dbReference>
<dbReference type="Gene3D" id="4.10.280.10">
    <property type="entry name" value="Helix-loop-helix DNA-binding domain"/>
    <property type="match status" value="1"/>
</dbReference>
<dbReference type="EMBL" id="JAAIWM010000010">
    <property type="protein sequence ID" value="NEY73838.1"/>
    <property type="molecule type" value="Genomic_DNA"/>
</dbReference>
<proteinExistence type="predicted"/>
<sequence>MKTMSKETMYIASIEKSRKELLELASKSALSSPEVVKASVTLDTILNNYEEYKKQ</sequence>
<evidence type="ECO:0000313" key="2">
    <source>
        <dbReference type="Proteomes" id="UP000481043"/>
    </source>
</evidence>
<accession>A0A6M0QET5</accession>
<keyword evidence="2" id="KW-1185">Reference proteome</keyword>
<dbReference type="AlphaFoldDB" id="A0A6M0QET5"/>
<evidence type="ECO:0000313" key="1">
    <source>
        <dbReference type="EMBL" id="NEY73838.1"/>
    </source>
</evidence>
<protein>
    <submittedName>
        <fullName evidence="1">Aspartyl-phosphate phosphatase Spo0E family protein</fullName>
    </submittedName>
</protein>
<dbReference type="SUPFAM" id="SSF140500">
    <property type="entry name" value="BAS1536-like"/>
    <property type="match status" value="1"/>
</dbReference>
<dbReference type="Proteomes" id="UP000481043">
    <property type="component" value="Unassembled WGS sequence"/>
</dbReference>